<dbReference type="AlphaFoldDB" id="A0AAD3HAJ0"/>
<organism evidence="1 2">
    <name type="scientific">Chaetoceros tenuissimus</name>
    <dbReference type="NCBI Taxonomy" id="426638"/>
    <lineage>
        <taxon>Eukaryota</taxon>
        <taxon>Sar</taxon>
        <taxon>Stramenopiles</taxon>
        <taxon>Ochrophyta</taxon>
        <taxon>Bacillariophyta</taxon>
        <taxon>Coscinodiscophyceae</taxon>
        <taxon>Chaetocerotophycidae</taxon>
        <taxon>Chaetocerotales</taxon>
        <taxon>Chaetocerotaceae</taxon>
        <taxon>Chaetoceros</taxon>
    </lineage>
</organism>
<gene>
    <name evidence="1" type="ORF">CTEN210_12727</name>
</gene>
<reference evidence="1 2" key="1">
    <citation type="journal article" date="2021" name="Sci. Rep.">
        <title>The genome of the diatom Chaetoceros tenuissimus carries an ancient integrated fragment of an extant virus.</title>
        <authorList>
            <person name="Hongo Y."/>
            <person name="Kimura K."/>
            <person name="Takaki Y."/>
            <person name="Yoshida Y."/>
            <person name="Baba S."/>
            <person name="Kobayashi G."/>
            <person name="Nagasaki K."/>
            <person name="Hano T."/>
            <person name="Tomaru Y."/>
        </authorList>
    </citation>
    <scope>NUCLEOTIDE SEQUENCE [LARGE SCALE GENOMIC DNA]</scope>
    <source>
        <strain evidence="1 2">NIES-3715</strain>
    </source>
</reference>
<evidence type="ECO:0000313" key="1">
    <source>
        <dbReference type="EMBL" id="GFH56251.1"/>
    </source>
</evidence>
<evidence type="ECO:0008006" key="3">
    <source>
        <dbReference type="Google" id="ProtNLM"/>
    </source>
</evidence>
<proteinExistence type="predicted"/>
<dbReference type="Proteomes" id="UP001054902">
    <property type="component" value="Unassembled WGS sequence"/>
</dbReference>
<comment type="caution">
    <text evidence="1">The sequence shown here is derived from an EMBL/GenBank/DDBJ whole genome shotgun (WGS) entry which is preliminary data.</text>
</comment>
<sequence length="167" mass="19992">MEVLKYCKDKGLKWETRNTEEHFNILKRAARDNDLDCFEWIFKDPDLQRDWPGYLAISEIAPYFGYREDFLEYLYRIGFILQGMDVYEAVTKPNLELLQFLYSHYHDDEPELFGKKLFESAFLEIGSFCENGRKGTEIISFLVKSKCTQSHDIESYFRTYSYNTGWF</sequence>
<protein>
    <recommendedName>
        <fullName evidence="3">Ankyrin repeat protein</fullName>
    </recommendedName>
</protein>
<accession>A0AAD3HAJ0</accession>
<evidence type="ECO:0000313" key="2">
    <source>
        <dbReference type="Proteomes" id="UP001054902"/>
    </source>
</evidence>
<keyword evidence="2" id="KW-1185">Reference proteome</keyword>
<name>A0AAD3HAJ0_9STRA</name>
<dbReference type="EMBL" id="BLLK01000051">
    <property type="protein sequence ID" value="GFH56251.1"/>
    <property type="molecule type" value="Genomic_DNA"/>
</dbReference>
<dbReference type="SUPFAM" id="SSF140860">
    <property type="entry name" value="Pseudo ankyrin repeat-like"/>
    <property type="match status" value="1"/>
</dbReference>